<dbReference type="Gene3D" id="2.40.128.30">
    <property type="entry name" value="Avidin-like"/>
    <property type="match status" value="1"/>
</dbReference>
<evidence type="ECO:0000256" key="4">
    <source>
        <dbReference type="ARBA" id="ARBA00022525"/>
    </source>
</evidence>
<dbReference type="InterPro" id="IPR005468">
    <property type="entry name" value="Avidin/str"/>
</dbReference>
<evidence type="ECO:0000256" key="9">
    <source>
        <dbReference type="PIRSR" id="PIRSR605468-51"/>
    </source>
</evidence>
<keyword evidence="11" id="KW-1185">Reference proteome</keyword>
<dbReference type="InterPro" id="IPR051764">
    <property type="entry name" value="Avidin/Streptavidin-rel"/>
</dbReference>
<dbReference type="GO" id="GO:0009374">
    <property type="term" value="F:biotin binding"/>
    <property type="evidence" value="ECO:0007669"/>
    <property type="project" value="InterPro"/>
</dbReference>
<protein>
    <submittedName>
        <fullName evidence="12">Avidin-like</fullName>
    </submittedName>
</protein>
<keyword evidence="8" id="KW-0092">Biotin</keyword>
<sequence>MGNSGFSLLTLALVTLAAAAQEKCALSGTWTSSRGCRMLIFELKDGAFSGLYLPQKAMVPHNDVLASPLRGAQHDTSYKTQPSFGFTVHWHFQESPAGATTAFVGQCFVDSDGEETLRTAWLLREEAAAAREDWKATRVGTNVFTRVK</sequence>
<evidence type="ECO:0000256" key="7">
    <source>
        <dbReference type="ARBA" id="ARBA00023180"/>
    </source>
</evidence>
<dbReference type="RefSeq" id="XP_006038532.1">
    <property type="nucleotide sequence ID" value="XM_006038470.3"/>
</dbReference>
<dbReference type="InterPro" id="IPR036896">
    <property type="entry name" value="Avidin-like_sf"/>
</dbReference>
<reference evidence="12" key="1">
    <citation type="submission" date="2025-08" db="UniProtKB">
        <authorList>
            <consortium name="RefSeq"/>
        </authorList>
    </citation>
    <scope>IDENTIFICATION</scope>
</reference>
<dbReference type="Pfam" id="PF01382">
    <property type="entry name" value="Avidin"/>
    <property type="match status" value="1"/>
</dbReference>
<evidence type="ECO:0000256" key="2">
    <source>
        <dbReference type="ARBA" id="ARBA00006297"/>
    </source>
</evidence>
<dbReference type="SUPFAM" id="SSF50876">
    <property type="entry name" value="Avidin/streptavidin"/>
    <property type="match status" value="1"/>
</dbReference>
<comment type="subcellular location">
    <subcellularLocation>
        <location evidence="1">Secreted</location>
    </subcellularLocation>
</comment>
<dbReference type="PROSITE" id="PS51326">
    <property type="entry name" value="AVIDIN_2"/>
    <property type="match status" value="1"/>
</dbReference>
<evidence type="ECO:0000256" key="3">
    <source>
        <dbReference type="ARBA" id="ARBA00011881"/>
    </source>
</evidence>
<dbReference type="Proteomes" id="UP000189705">
    <property type="component" value="Unplaced"/>
</dbReference>
<proteinExistence type="inferred from homology"/>
<feature type="signal peptide" evidence="10">
    <location>
        <begin position="1"/>
        <end position="19"/>
    </location>
</feature>
<evidence type="ECO:0000256" key="10">
    <source>
        <dbReference type="SAM" id="SignalP"/>
    </source>
</evidence>
<comment type="subunit">
    <text evidence="3">Homotetramer.</text>
</comment>
<organism evidence="11 12">
    <name type="scientific">Alligator sinensis</name>
    <name type="common">Chinese alligator</name>
    <dbReference type="NCBI Taxonomy" id="38654"/>
    <lineage>
        <taxon>Eukaryota</taxon>
        <taxon>Metazoa</taxon>
        <taxon>Chordata</taxon>
        <taxon>Craniata</taxon>
        <taxon>Vertebrata</taxon>
        <taxon>Euteleostomi</taxon>
        <taxon>Archelosauria</taxon>
        <taxon>Archosauria</taxon>
        <taxon>Crocodylia</taxon>
        <taxon>Alligatoridae</taxon>
        <taxon>Alligatorinae</taxon>
        <taxon>Alligator</taxon>
    </lineage>
</organism>
<keyword evidence="4" id="KW-0964">Secreted</keyword>
<dbReference type="eggNOG" id="ENOG502RX6F">
    <property type="taxonomic scope" value="Eukaryota"/>
</dbReference>
<keyword evidence="5 10" id="KW-0732">Signal</keyword>
<dbReference type="PANTHER" id="PTHR34399:SF3">
    <property type="entry name" value="AVID PROTEIN-RELATED"/>
    <property type="match status" value="1"/>
</dbReference>
<evidence type="ECO:0000313" key="11">
    <source>
        <dbReference type="Proteomes" id="UP000189705"/>
    </source>
</evidence>
<gene>
    <name evidence="12" type="primary">LOC102386316</name>
</gene>
<feature type="disulfide bond" evidence="9">
    <location>
        <begin position="24"/>
        <end position="107"/>
    </location>
</feature>
<evidence type="ECO:0000256" key="1">
    <source>
        <dbReference type="ARBA" id="ARBA00004613"/>
    </source>
</evidence>
<dbReference type="OrthoDB" id="9423317at2759"/>
<accession>A0A1U7SBX6</accession>
<evidence type="ECO:0000313" key="12">
    <source>
        <dbReference type="RefSeq" id="XP_006038532.1"/>
    </source>
</evidence>
<dbReference type="InterPro" id="IPR005469">
    <property type="entry name" value="Avidin"/>
</dbReference>
<dbReference type="InterPro" id="IPR017889">
    <property type="entry name" value="Avidin-like_CS"/>
</dbReference>
<keyword evidence="6 9" id="KW-1015">Disulfide bond</keyword>
<evidence type="ECO:0000256" key="6">
    <source>
        <dbReference type="ARBA" id="ARBA00023157"/>
    </source>
</evidence>
<dbReference type="AlphaFoldDB" id="A0A1U7SBX6"/>
<feature type="chain" id="PRO_5010526977" evidence="10">
    <location>
        <begin position="20"/>
        <end position="148"/>
    </location>
</feature>
<dbReference type="InParanoid" id="A0A1U7SBX6"/>
<evidence type="ECO:0000256" key="5">
    <source>
        <dbReference type="ARBA" id="ARBA00022729"/>
    </source>
</evidence>
<evidence type="ECO:0000256" key="8">
    <source>
        <dbReference type="ARBA" id="ARBA00023267"/>
    </source>
</evidence>
<name>A0A1U7SBX6_ALLSI</name>
<dbReference type="GeneID" id="102386316"/>
<keyword evidence="7" id="KW-0325">Glycoprotein</keyword>
<dbReference type="GO" id="GO:0005576">
    <property type="term" value="C:extracellular region"/>
    <property type="evidence" value="ECO:0007669"/>
    <property type="project" value="UniProtKB-SubCell"/>
</dbReference>
<dbReference type="PANTHER" id="PTHR34399">
    <property type="entry name" value="AVIDIN-RELATED"/>
    <property type="match status" value="1"/>
</dbReference>
<comment type="similarity">
    <text evidence="2">Belongs to the avidin/streptavidin family.</text>
</comment>
<dbReference type="PROSITE" id="PS00577">
    <property type="entry name" value="AVIDIN_1"/>
    <property type="match status" value="1"/>
</dbReference>
<dbReference type="KEGG" id="asn:102386316"/>
<dbReference type="PRINTS" id="PR00709">
    <property type="entry name" value="AVIDIN"/>
</dbReference>